<name>A0A451AP24_9GAMM</name>
<evidence type="ECO:0000313" key="2">
    <source>
        <dbReference type="EMBL" id="VFK67811.1"/>
    </source>
</evidence>
<proteinExistence type="predicted"/>
<dbReference type="EMBL" id="CAADFZ010000167">
    <property type="protein sequence ID" value="VFK67811.1"/>
    <property type="molecule type" value="Genomic_DNA"/>
</dbReference>
<dbReference type="AlphaFoldDB" id="A0A451AP24"/>
<feature type="region of interest" description="Disordered" evidence="1">
    <location>
        <begin position="55"/>
        <end position="79"/>
    </location>
</feature>
<evidence type="ECO:0000256" key="1">
    <source>
        <dbReference type="SAM" id="MobiDB-lite"/>
    </source>
</evidence>
<reference evidence="2" key="1">
    <citation type="submission" date="2019-02" db="EMBL/GenBank/DDBJ databases">
        <authorList>
            <person name="Gruber-Vodicka R. H."/>
            <person name="Seah K. B. B."/>
        </authorList>
    </citation>
    <scope>NUCLEOTIDE SEQUENCE</scope>
    <source>
        <strain evidence="3">BECK_BY19</strain>
        <strain evidence="2">BECK_BY8</strain>
    </source>
</reference>
<organism evidence="2">
    <name type="scientific">Candidatus Kentrum sp. UNK</name>
    <dbReference type="NCBI Taxonomy" id="2126344"/>
    <lineage>
        <taxon>Bacteria</taxon>
        <taxon>Pseudomonadati</taxon>
        <taxon>Pseudomonadota</taxon>
        <taxon>Gammaproteobacteria</taxon>
        <taxon>Candidatus Kentrum</taxon>
    </lineage>
</organism>
<gene>
    <name evidence="2" type="ORF">BECKUNK1418G_GA0071005_11675</name>
    <name evidence="3" type="ORF">BECKUNK1418H_GA0071006_10115</name>
</gene>
<evidence type="ECO:0000313" key="3">
    <source>
        <dbReference type="EMBL" id="VFK69155.1"/>
    </source>
</evidence>
<feature type="compositionally biased region" description="Polar residues" evidence="1">
    <location>
        <begin position="55"/>
        <end position="68"/>
    </location>
</feature>
<dbReference type="EMBL" id="CAADGD010000011">
    <property type="protein sequence ID" value="VFK69155.1"/>
    <property type="molecule type" value="Genomic_DNA"/>
</dbReference>
<protein>
    <submittedName>
        <fullName evidence="2">Uncharacterized protein</fullName>
    </submittedName>
</protein>
<sequence>MAPKYHIAREICQRFAPRRKGMDFSAYTVFFRIFIPIPDFGLAEAKIFHSDSTVISSGSERSSDQNRAFSAKDFSLRSK</sequence>
<accession>A0A451AP24</accession>